<dbReference type="InterPro" id="IPR013324">
    <property type="entry name" value="RNA_pol_sigma_r3/r4-like"/>
</dbReference>
<evidence type="ECO:0000313" key="7">
    <source>
        <dbReference type="EMBL" id="WZO36169.1"/>
    </source>
</evidence>
<dbReference type="GO" id="GO:0006352">
    <property type="term" value="P:DNA-templated transcription initiation"/>
    <property type="evidence" value="ECO:0007669"/>
    <property type="project" value="InterPro"/>
</dbReference>
<dbReference type="SUPFAM" id="SSF88659">
    <property type="entry name" value="Sigma3 and sigma4 domains of RNA polymerase sigma factors"/>
    <property type="match status" value="1"/>
</dbReference>
<evidence type="ECO:0000256" key="3">
    <source>
        <dbReference type="ARBA" id="ARBA00023082"/>
    </source>
</evidence>
<dbReference type="Pfam" id="PF20239">
    <property type="entry name" value="DUF6596"/>
    <property type="match status" value="1"/>
</dbReference>
<dbReference type="GO" id="GO:0003677">
    <property type="term" value="F:DNA binding"/>
    <property type="evidence" value="ECO:0007669"/>
    <property type="project" value="InterPro"/>
</dbReference>
<dbReference type="InterPro" id="IPR036388">
    <property type="entry name" value="WH-like_DNA-bd_sf"/>
</dbReference>
<dbReference type="AlphaFoldDB" id="A0AAU6SHC6"/>
<dbReference type="EMBL" id="CP151632">
    <property type="protein sequence ID" value="WZO36169.1"/>
    <property type="molecule type" value="Genomic_DNA"/>
</dbReference>
<name>A0AAU6SHC6_9MICO</name>
<evidence type="ECO:0000259" key="6">
    <source>
        <dbReference type="Pfam" id="PF20239"/>
    </source>
</evidence>
<reference evidence="7" key="1">
    <citation type="submission" date="2024-04" db="EMBL/GenBank/DDBJ databases">
        <authorList>
            <person name="Roder T."/>
            <person name="Oberhansli S."/>
            <person name="Kreuzer M."/>
        </authorList>
    </citation>
    <scope>NUCLEOTIDE SEQUENCE</scope>
    <source>
        <strain evidence="7">LWS13-1.2</strain>
    </source>
</reference>
<proteinExistence type="inferred from homology"/>
<feature type="domain" description="DUF6596" evidence="6">
    <location>
        <begin position="194"/>
        <end position="294"/>
    </location>
</feature>
<dbReference type="PANTHER" id="PTHR47756">
    <property type="entry name" value="BLL6612 PROTEIN-RELATED"/>
    <property type="match status" value="1"/>
</dbReference>
<feature type="domain" description="RNA polymerase sigma factor 70 region 4 type 2" evidence="5">
    <location>
        <begin position="127"/>
        <end position="176"/>
    </location>
</feature>
<keyword evidence="3" id="KW-0731">Sigma factor</keyword>
<gene>
    <name evidence="7" type="ORF">MRBLWS13_003887</name>
</gene>
<evidence type="ECO:0000256" key="4">
    <source>
        <dbReference type="ARBA" id="ARBA00023163"/>
    </source>
</evidence>
<sequence length="425" mass="45288">MPEPDAAAGPGADDPRPSYARAAASDRLLAAVVREESARITAALTVSFGSFDVAEEAVAEAVVEALREWRARGMPPKPGAWLMQAARHNALDRVRRERVLRDKVALLAPAPVVGGAPADERLPLLFGCCHPALAPDAQLALTLRAVCGLTTAQIARATFTAESTTGQRISRAKRKIAESGIPLRVPEGADAAARLDLVLTVVSVMYSEAHFVAGSDAAADRDLADDALWLARVVAEALPRAAEAQGLLALLQFHRARESARSVGGELVLLADQDRSRWDAALLGEARASLERAARLRRPGRWQLHAAIAACHADAADEASTDWLQVLTLYDMLLAYDRSPVVRLNRAVALARVAGAGVALAEVDGLADPLARSHLWHAVRASLLRELGRDDDAVAADLRALELTANEAERRLLAARAATRTVTGR</sequence>
<dbReference type="Gene3D" id="1.10.1740.10">
    <property type="match status" value="1"/>
</dbReference>
<accession>A0AAU6SHC6</accession>
<comment type="similarity">
    <text evidence="1">Belongs to the sigma-70 factor family. ECF subfamily.</text>
</comment>
<evidence type="ECO:0000256" key="2">
    <source>
        <dbReference type="ARBA" id="ARBA00023015"/>
    </source>
</evidence>
<keyword evidence="2" id="KW-0805">Transcription regulation</keyword>
<dbReference type="SUPFAM" id="SSF88946">
    <property type="entry name" value="Sigma2 domain of RNA polymerase sigma factors"/>
    <property type="match status" value="1"/>
</dbReference>
<dbReference type="InterPro" id="IPR013325">
    <property type="entry name" value="RNA_pol_sigma_r2"/>
</dbReference>
<dbReference type="Gene3D" id="1.10.10.10">
    <property type="entry name" value="Winged helix-like DNA-binding domain superfamily/Winged helix DNA-binding domain"/>
    <property type="match status" value="1"/>
</dbReference>
<dbReference type="GO" id="GO:0016987">
    <property type="term" value="F:sigma factor activity"/>
    <property type="evidence" value="ECO:0007669"/>
    <property type="project" value="UniProtKB-KW"/>
</dbReference>
<dbReference type="PANTHER" id="PTHR47756:SF2">
    <property type="entry name" value="BLL6612 PROTEIN"/>
    <property type="match status" value="1"/>
</dbReference>
<evidence type="ECO:0000259" key="5">
    <source>
        <dbReference type="Pfam" id="PF08281"/>
    </source>
</evidence>
<dbReference type="RefSeq" id="WP_349426965.1">
    <property type="nucleotide sequence ID" value="NZ_CP151632.1"/>
</dbReference>
<dbReference type="InterPro" id="IPR046531">
    <property type="entry name" value="DUF6596"/>
</dbReference>
<evidence type="ECO:0000256" key="1">
    <source>
        <dbReference type="ARBA" id="ARBA00010641"/>
    </source>
</evidence>
<dbReference type="Pfam" id="PF08281">
    <property type="entry name" value="Sigma70_r4_2"/>
    <property type="match status" value="1"/>
</dbReference>
<protein>
    <submittedName>
        <fullName evidence="7">RNA polymerase sigma factor</fullName>
    </submittedName>
</protein>
<organism evidence="7">
    <name type="scientific">Microbacterium sp. LWS13-1.2</name>
    <dbReference type="NCBI Taxonomy" id="3135264"/>
    <lineage>
        <taxon>Bacteria</taxon>
        <taxon>Bacillati</taxon>
        <taxon>Actinomycetota</taxon>
        <taxon>Actinomycetes</taxon>
        <taxon>Micrococcales</taxon>
        <taxon>Microbacteriaceae</taxon>
        <taxon>Microbacterium</taxon>
    </lineage>
</organism>
<dbReference type="InterPro" id="IPR013249">
    <property type="entry name" value="RNA_pol_sigma70_r4_t2"/>
</dbReference>
<keyword evidence="4" id="KW-0804">Transcription</keyword>